<name>X1J9Q1_9ZZZZ</name>
<protein>
    <recommendedName>
        <fullName evidence="2">Extracellular solute-binding protein</fullName>
    </recommendedName>
</protein>
<evidence type="ECO:0008006" key="2">
    <source>
        <dbReference type="Google" id="ProtNLM"/>
    </source>
</evidence>
<sequence>MRKVVLVGCVSIVAFLLASLTVFAEQQERWPDLKGKTLTMAYMASGTYDVAAETVAPEFERLTGARIQIDKSPYLTLYEKILTDLISQTGTYDVVTVASQWDGQFSNFV</sequence>
<organism evidence="1">
    <name type="scientific">marine sediment metagenome</name>
    <dbReference type="NCBI Taxonomy" id="412755"/>
    <lineage>
        <taxon>unclassified sequences</taxon>
        <taxon>metagenomes</taxon>
        <taxon>ecological metagenomes</taxon>
    </lineage>
</organism>
<reference evidence="1" key="1">
    <citation type="journal article" date="2014" name="Front. Microbiol.">
        <title>High frequency of phylogenetically diverse reductive dehalogenase-homologous genes in deep subseafloor sedimentary metagenomes.</title>
        <authorList>
            <person name="Kawai M."/>
            <person name="Futagami T."/>
            <person name="Toyoda A."/>
            <person name="Takaki Y."/>
            <person name="Nishi S."/>
            <person name="Hori S."/>
            <person name="Arai W."/>
            <person name="Tsubouchi T."/>
            <person name="Morono Y."/>
            <person name="Uchiyama I."/>
            <person name="Ito T."/>
            <person name="Fujiyama A."/>
            <person name="Inagaki F."/>
            <person name="Takami H."/>
        </authorList>
    </citation>
    <scope>NUCLEOTIDE SEQUENCE</scope>
    <source>
        <strain evidence="1">Expedition CK06-06</strain>
    </source>
</reference>
<proteinExistence type="predicted"/>
<evidence type="ECO:0000313" key="1">
    <source>
        <dbReference type="EMBL" id="GAH66463.1"/>
    </source>
</evidence>
<accession>X1J9Q1</accession>
<dbReference type="SUPFAM" id="SSF53850">
    <property type="entry name" value="Periplasmic binding protein-like II"/>
    <property type="match status" value="1"/>
</dbReference>
<dbReference type="AlphaFoldDB" id="X1J9Q1"/>
<gene>
    <name evidence="1" type="ORF">S03H2_48697</name>
</gene>
<feature type="non-terminal residue" evidence="1">
    <location>
        <position position="109"/>
    </location>
</feature>
<comment type="caution">
    <text evidence="1">The sequence shown here is derived from an EMBL/GenBank/DDBJ whole genome shotgun (WGS) entry which is preliminary data.</text>
</comment>
<dbReference type="Gene3D" id="3.40.190.10">
    <property type="entry name" value="Periplasmic binding protein-like II"/>
    <property type="match status" value="1"/>
</dbReference>
<dbReference type="EMBL" id="BARU01030720">
    <property type="protein sequence ID" value="GAH66463.1"/>
    <property type="molecule type" value="Genomic_DNA"/>
</dbReference>